<keyword evidence="1" id="KW-0812">Transmembrane</keyword>
<gene>
    <name evidence="2" type="ORF">DI533_03770</name>
</gene>
<organism evidence="2 3">
    <name type="scientific">Cereibacter sphaeroides</name>
    <name type="common">Rhodobacter sphaeroides</name>
    <dbReference type="NCBI Taxonomy" id="1063"/>
    <lineage>
        <taxon>Bacteria</taxon>
        <taxon>Pseudomonadati</taxon>
        <taxon>Pseudomonadota</taxon>
        <taxon>Alphaproteobacteria</taxon>
        <taxon>Rhodobacterales</taxon>
        <taxon>Paracoccaceae</taxon>
        <taxon>Cereibacter</taxon>
    </lineage>
</organism>
<feature type="transmembrane region" description="Helical" evidence="1">
    <location>
        <begin position="213"/>
        <end position="230"/>
    </location>
</feature>
<sequence>MPQLFVVLAFTANGIAFGLMAFGSLPATIMHIQYGTPQNAAILLAIAIVCFVVMLASLLPTARQNLTQAISAGWSRLVAKLFALGLICVVAIAAILAIQIDDGPILGIAKRDIVWPLTGAYIMLIYAVFIFPGLIFWIQPDPRLRQRAMTAAAPIRPAFIEPPPRGLAVRAADVLFGVIALATVLGWGLALKGTTFLPSPEHAAFVAAHRTEIIGATALIFACWGMVMRLRLATKGPFRNRTVHRATTVAIFACGGFLGPLAVEMGLPSFHAMLSGAPPATLEVSVLERGKARESKRCGNTAVVSWPDAAGYSQILCGVPAKIWEGLQPGDRLIVSGPRTRFGQRTDTIVRP</sequence>
<name>A0A2W5SK98_CERSP</name>
<evidence type="ECO:0000313" key="2">
    <source>
        <dbReference type="EMBL" id="PZQ99775.1"/>
    </source>
</evidence>
<evidence type="ECO:0000313" key="3">
    <source>
        <dbReference type="Proteomes" id="UP000248975"/>
    </source>
</evidence>
<proteinExistence type="predicted"/>
<dbReference type="EMBL" id="QFQS01000001">
    <property type="protein sequence ID" value="PZQ99775.1"/>
    <property type="molecule type" value="Genomic_DNA"/>
</dbReference>
<feature type="transmembrane region" description="Helical" evidence="1">
    <location>
        <begin position="174"/>
        <end position="193"/>
    </location>
</feature>
<accession>A0A2W5SK98</accession>
<protein>
    <submittedName>
        <fullName evidence="2">Uncharacterized protein</fullName>
    </submittedName>
</protein>
<dbReference type="Proteomes" id="UP000248975">
    <property type="component" value="Unassembled WGS sequence"/>
</dbReference>
<evidence type="ECO:0000256" key="1">
    <source>
        <dbReference type="SAM" id="Phobius"/>
    </source>
</evidence>
<comment type="caution">
    <text evidence="2">The sequence shown here is derived from an EMBL/GenBank/DDBJ whole genome shotgun (WGS) entry which is preliminary data.</text>
</comment>
<feature type="transmembrane region" description="Helical" evidence="1">
    <location>
        <begin position="81"/>
        <end position="100"/>
    </location>
</feature>
<keyword evidence="1" id="KW-0472">Membrane</keyword>
<keyword evidence="1" id="KW-1133">Transmembrane helix</keyword>
<reference evidence="2 3" key="1">
    <citation type="submission" date="2017-08" db="EMBL/GenBank/DDBJ databases">
        <title>Infants hospitalized years apart are colonized by the same room-sourced microbial strains.</title>
        <authorList>
            <person name="Brooks B."/>
            <person name="Olm M.R."/>
            <person name="Firek B.A."/>
            <person name="Baker R."/>
            <person name="Thomas B.C."/>
            <person name="Morowitz M.J."/>
            <person name="Banfield J.F."/>
        </authorList>
    </citation>
    <scope>NUCLEOTIDE SEQUENCE [LARGE SCALE GENOMIC DNA]</scope>
    <source>
        <strain evidence="2">S2_003_000_R2_11</strain>
    </source>
</reference>
<feature type="transmembrane region" description="Helical" evidence="1">
    <location>
        <begin position="242"/>
        <end position="263"/>
    </location>
</feature>
<feature type="transmembrane region" description="Helical" evidence="1">
    <location>
        <begin position="40"/>
        <end position="60"/>
    </location>
</feature>
<feature type="transmembrane region" description="Helical" evidence="1">
    <location>
        <begin position="120"/>
        <end position="138"/>
    </location>
</feature>
<dbReference type="AlphaFoldDB" id="A0A2W5SK98"/>